<dbReference type="Pfam" id="PF04316">
    <property type="entry name" value="FlgM"/>
    <property type="match status" value="1"/>
</dbReference>
<evidence type="ECO:0000256" key="6">
    <source>
        <dbReference type="ARBA" id="ARBA00023163"/>
    </source>
</evidence>
<feature type="domain" description="Anti-sigma-28 factor FlgM C-terminal" evidence="10">
    <location>
        <begin position="48"/>
        <end position="83"/>
    </location>
</feature>
<dbReference type="SUPFAM" id="SSF101498">
    <property type="entry name" value="Anti-sigma factor FlgM"/>
    <property type="match status" value="1"/>
</dbReference>
<proteinExistence type="inferred from homology"/>
<keyword evidence="12" id="KW-1185">Reference proteome</keyword>
<comment type="similarity">
    <text evidence="1">Belongs to the FlgM family.</text>
</comment>
<keyword evidence="11" id="KW-0282">Flagellum</keyword>
<evidence type="ECO:0000256" key="7">
    <source>
        <dbReference type="ARBA" id="ARBA00024739"/>
    </source>
</evidence>
<dbReference type="GO" id="GO:0044781">
    <property type="term" value="P:bacterial-type flagellum organization"/>
    <property type="evidence" value="ECO:0007669"/>
    <property type="project" value="UniProtKB-KW"/>
</dbReference>
<dbReference type="OrthoDB" id="5298032at2"/>
<feature type="compositionally biased region" description="Polar residues" evidence="9">
    <location>
        <begin position="16"/>
        <end position="26"/>
    </location>
</feature>
<dbReference type="NCBIfam" id="TIGR03824">
    <property type="entry name" value="FlgM_jcvi"/>
    <property type="match status" value="1"/>
</dbReference>
<evidence type="ECO:0000256" key="8">
    <source>
        <dbReference type="ARBA" id="ARBA00030117"/>
    </source>
</evidence>
<protein>
    <recommendedName>
        <fullName evidence="2">Negative regulator of flagellin synthesis</fullName>
    </recommendedName>
    <alternativeName>
        <fullName evidence="8">Anti-sigma-28 factor</fullName>
    </alternativeName>
</protein>
<accession>A0A2A2F3B5</accession>
<evidence type="ECO:0000256" key="3">
    <source>
        <dbReference type="ARBA" id="ARBA00022491"/>
    </source>
</evidence>
<evidence type="ECO:0000256" key="2">
    <source>
        <dbReference type="ARBA" id="ARBA00017823"/>
    </source>
</evidence>
<keyword evidence="5" id="KW-0805">Transcription regulation</keyword>
<comment type="function">
    <text evidence="7">Responsible for the coupling of flagellin expression to flagellar assembly by preventing expression of the flagellin genes when a component of the middle class of proteins is defective. It negatively regulates flagellar genes by inhibiting the activity of FliA by directly binding to FliA.</text>
</comment>
<evidence type="ECO:0000256" key="5">
    <source>
        <dbReference type="ARBA" id="ARBA00023015"/>
    </source>
</evidence>
<dbReference type="RefSeq" id="WP_095619048.1">
    <property type="nucleotide sequence ID" value="NZ_NSKB01000001.1"/>
</dbReference>
<feature type="compositionally biased region" description="Polar residues" evidence="9">
    <location>
        <begin position="42"/>
        <end position="51"/>
    </location>
</feature>
<reference evidence="11 12" key="1">
    <citation type="submission" date="2017-08" db="EMBL/GenBank/DDBJ databases">
        <title>Halomonas alkalisoli sp. nov., isolated from saline alkaline soil.</title>
        <authorList>
            <person name="Wang D."/>
            <person name="Zhang G."/>
        </authorList>
    </citation>
    <scope>NUCLEOTIDE SEQUENCE [LARGE SCALE GENOMIC DNA]</scope>
    <source>
        <strain evidence="11 12">WRN001</strain>
    </source>
</reference>
<gene>
    <name evidence="11" type="primary">flgM</name>
    <name evidence="11" type="ORF">CK498_01280</name>
</gene>
<dbReference type="InterPro" id="IPR031316">
    <property type="entry name" value="FlgM_C"/>
</dbReference>
<dbReference type="EMBL" id="NSKB01000001">
    <property type="protein sequence ID" value="PAU79033.1"/>
    <property type="molecule type" value="Genomic_DNA"/>
</dbReference>
<dbReference type="AlphaFoldDB" id="A0A2A2F3B5"/>
<keyword evidence="6" id="KW-0804">Transcription</keyword>
<evidence type="ECO:0000256" key="9">
    <source>
        <dbReference type="SAM" id="MobiDB-lite"/>
    </source>
</evidence>
<dbReference type="Proteomes" id="UP000217771">
    <property type="component" value="Unassembled WGS sequence"/>
</dbReference>
<evidence type="ECO:0000256" key="4">
    <source>
        <dbReference type="ARBA" id="ARBA00022795"/>
    </source>
</evidence>
<comment type="caution">
    <text evidence="11">The sequence shown here is derived from an EMBL/GenBank/DDBJ whole genome shotgun (WGS) entry which is preliminary data.</text>
</comment>
<dbReference type="InterPro" id="IPR035890">
    <property type="entry name" value="Anti-sigma-28_factor_FlgM_sf"/>
</dbReference>
<feature type="region of interest" description="Disordered" evidence="9">
    <location>
        <begin position="1"/>
        <end position="55"/>
    </location>
</feature>
<sequence>MKIDSSHPLARPQQGEPGNTSKTAATGNAPAKPGSPAAVTHLSDTGASSGQDIDMARVEEIRQAISDGKLDIRAERIADGLIDSVRDMLGHDSGKPRS</sequence>
<evidence type="ECO:0000313" key="12">
    <source>
        <dbReference type="Proteomes" id="UP000217771"/>
    </source>
</evidence>
<name>A0A2A2F3B5_9GAMM</name>
<evidence type="ECO:0000259" key="10">
    <source>
        <dbReference type="Pfam" id="PF04316"/>
    </source>
</evidence>
<keyword evidence="4" id="KW-1005">Bacterial flagellum biogenesis</keyword>
<keyword evidence="11" id="KW-0966">Cell projection</keyword>
<dbReference type="GO" id="GO:0045892">
    <property type="term" value="P:negative regulation of DNA-templated transcription"/>
    <property type="evidence" value="ECO:0007669"/>
    <property type="project" value="InterPro"/>
</dbReference>
<keyword evidence="11" id="KW-0969">Cilium</keyword>
<organism evidence="11 12">
    <name type="scientific">Halomonas salipaludis</name>
    <dbReference type="NCBI Taxonomy" id="2032625"/>
    <lineage>
        <taxon>Bacteria</taxon>
        <taxon>Pseudomonadati</taxon>
        <taxon>Pseudomonadota</taxon>
        <taxon>Gammaproteobacteria</taxon>
        <taxon>Oceanospirillales</taxon>
        <taxon>Halomonadaceae</taxon>
        <taxon>Halomonas</taxon>
    </lineage>
</organism>
<evidence type="ECO:0000313" key="11">
    <source>
        <dbReference type="EMBL" id="PAU79033.1"/>
    </source>
</evidence>
<evidence type="ECO:0000256" key="1">
    <source>
        <dbReference type="ARBA" id="ARBA00005322"/>
    </source>
</evidence>
<dbReference type="InterPro" id="IPR007412">
    <property type="entry name" value="FlgM"/>
</dbReference>
<keyword evidence="3" id="KW-0678">Repressor</keyword>